<dbReference type="InterPro" id="IPR057326">
    <property type="entry name" value="KR_dom"/>
</dbReference>
<protein>
    <submittedName>
        <fullName evidence="4">Dehydrogenase</fullName>
    </submittedName>
</protein>
<dbReference type="Proteomes" id="UP000254134">
    <property type="component" value="Unassembled WGS sequence"/>
</dbReference>
<evidence type="ECO:0000256" key="2">
    <source>
        <dbReference type="ARBA" id="ARBA00023002"/>
    </source>
</evidence>
<keyword evidence="5" id="KW-1185">Reference proteome</keyword>
<dbReference type="InterPro" id="IPR036291">
    <property type="entry name" value="NAD(P)-bd_dom_sf"/>
</dbReference>
<accession>A0A7M2Z0I4</accession>
<sequence>MDLGLSGRCCLVTGSTAGIGLETARQFVAEGARVVTCGRRGAPGIGETHHVSCDLGVAGEPERAVAEAAHALGGLDVLVNNVGVARQARFEDVDDAEWEAYFQLDVMSYVRTIRAALPHLRASRAAAIVNVSSSAAKRPSVGMPHYSVMKAAVLSLSRLVADLYGPEGIRCNAVAPGPTATDIWLAEGGLADQLGDDREAVLARVAAGRPLGRMGTAADSAAVIVFLSSDRASNVTGAAWSVDGGTVPVIL</sequence>
<evidence type="ECO:0000259" key="3">
    <source>
        <dbReference type="SMART" id="SM00822"/>
    </source>
</evidence>
<comment type="caution">
    <text evidence="4">The sequence shown here is derived from an EMBL/GenBank/DDBJ whole genome shotgun (WGS) entry which is preliminary data.</text>
</comment>
<dbReference type="OrthoDB" id="8959163at2"/>
<dbReference type="SMART" id="SM00822">
    <property type="entry name" value="PKS_KR"/>
    <property type="match status" value="1"/>
</dbReference>
<dbReference type="PANTHER" id="PTHR42879">
    <property type="entry name" value="3-OXOACYL-(ACYL-CARRIER-PROTEIN) REDUCTASE"/>
    <property type="match status" value="1"/>
</dbReference>
<proteinExistence type="inferred from homology"/>
<gene>
    <name evidence="4" type="ORF">Gocc_1081</name>
</gene>
<dbReference type="FunFam" id="3.40.50.720:FF:000084">
    <property type="entry name" value="Short-chain dehydrogenase reductase"/>
    <property type="match status" value="1"/>
</dbReference>
<comment type="similarity">
    <text evidence="1">Belongs to the short-chain dehydrogenases/reductases (SDR) family.</text>
</comment>
<keyword evidence="2" id="KW-0560">Oxidoreductase</keyword>
<dbReference type="AlphaFoldDB" id="A0A7M2Z0I4"/>
<dbReference type="InterPro" id="IPR050259">
    <property type="entry name" value="SDR"/>
</dbReference>
<dbReference type="PRINTS" id="PR00080">
    <property type="entry name" value="SDRFAMILY"/>
</dbReference>
<dbReference type="InterPro" id="IPR002347">
    <property type="entry name" value="SDR_fam"/>
</dbReference>
<dbReference type="GO" id="GO:0016491">
    <property type="term" value="F:oxidoreductase activity"/>
    <property type="evidence" value="ECO:0007669"/>
    <property type="project" value="UniProtKB-KW"/>
</dbReference>
<dbReference type="EMBL" id="QQZY01000002">
    <property type="protein sequence ID" value="RDI75283.1"/>
    <property type="molecule type" value="Genomic_DNA"/>
</dbReference>
<name>A0A7M2Z0I4_9ACTN</name>
<dbReference type="SUPFAM" id="SSF51735">
    <property type="entry name" value="NAD(P)-binding Rossmann-fold domains"/>
    <property type="match status" value="1"/>
</dbReference>
<evidence type="ECO:0000313" key="4">
    <source>
        <dbReference type="EMBL" id="RDI75283.1"/>
    </source>
</evidence>
<dbReference type="Gene3D" id="3.40.50.720">
    <property type="entry name" value="NAD(P)-binding Rossmann-like Domain"/>
    <property type="match status" value="1"/>
</dbReference>
<dbReference type="RefSeq" id="WP_114795502.1">
    <property type="nucleotide sequence ID" value="NZ_QQZY01000002.1"/>
</dbReference>
<dbReference type="PRINTS" id="PR00081">
    <property type="entry name" value="GDHRDH"/>
</dbReference>
<organism evidence="4 5">
    <name type="scientific">Gaiella occulta</name>
    <dbReference type="NCBI Taxonomy" id="1002870"/>
    <lineage>
        <taxon>Bacteria</taxon>
        <taxon>Bacillati</taxon>
        <taxon>Actinomycetota</taxon>
        <taxon>Thermoleophilia</taxon>
        <taxon>Gaiellales</taxon>
        <taxon>Gaiellaceae</taxon>
        <taxon>Gaiella</taxon>
    </lineage>
</organism>
<reference evidence="5" key="2">
    <citation type="journal article" date="2019" name="MicrobiologyOpen">
        <title>High-quality draft genome sequence of Gaiella occulta isolated from a 150 meter deep mineral water borehole and comparison with the genome sequences of other deep-branching lineages of the phylum Actinobacteria.</title>
        <authorList>
            <person name="Severino R."/>
            <person name="Froufe H.J.C."/>
            <person name="Barroso C."/>
            <person name="Albuquerque L."/>
            <person name="Lobo-da-Cunha A."/>
            <person name="da Costa M.S."/>
            <person name="Egas C."/>
        </authorList>
    </citation>
    <scope>NUCLEOTIDE SEQUENCE [LARGE SCALE GENOMIC DNA]</scope>
    <source>
        <strain evidence="5">F2-233</strain>
    </source>
</reference>
<evidence type="ECO:0000256" key="1">
    <source>
        <dbReference type="ARBA" id="ARBA00006484"/>
    </source>
</evidence>
<dbReference type="CDD" id="cd05233">
    <property type="entry name" value="SDR_c"/>
    <property type="match status" value="1"/>
</dbReference>
<feature type="domain" description="Ketoreductase" evidence="3">
    <location>
        <begin position="8"/>
        <end position="167"/>
    </location>
</feature>
<evidence type="ECO:0000313" key="5">
    <source>
        <dbReference type="Proteomes" id="UP000254134"/>
    </source>
</evidence>
<reference evidence="4 5" key="1">
    <citation type="submission" date="2018-07" db="EMBL/GenBank/DDBJ databases">
        <title>High-quality-draft genome sequence of Gaiella occulta.</title>
        <authorList>
            <person name="Severino R."/>
            <person name="Froufe H.J.C."/>
            <person name="Rainey F.A."/>
            <person name="Barroso C."/>
            <person name="Albuquerque L."/>
            <person name="Lobo-Da-Cunha A."/>
            <person name="Da Costa M.S."/>
            <person name="Egas C."/>
        </authorList>
    </citation>
    <scope>NUCLEOTIDE SEQUENCE [LARGE SCALE GENOMIC DNA]</scope>
    <source>
        <strain evidence="4 5">F2-233</strain>
    </source>
</reference>
<dbReference type="Pfam" id="PF13561">
    <property type="entry name" value="adh_short_C2"/>
    <property type="match status" value="1"/>
</dbReference>